<evidence type="ECO:0000313" key="3">
    <source>
        <dbReference type="Proteomes" id="UP000248116"/>
    </source>
</evidence>
<feature type="region of interest" description="Disordered" evidence="1">
    <location>
        <begin position="36"/>
        <end position="59"/>
    </location>
</feature>
<organism evidence="2 3">
    <name type="scientific">Novacetimonas pomaceti</name>
    <dbReference type="NCBI Taxonomy" id="2021998"/>
    <lineage>
        <taxon>Bacteria</taxon>
        <taxon>Pseudomonadati</taxon>
        <taxon>Pseudomonadota</taxon>
        <taxon>Alphaproteobacteria</taxon>
        <taxon>Acetobacterales</taxon>
        <taxon>Acetobacteraceae</taxon>
        <taxon>Novacetimonas</taxon>
    </lineage>
</organism>
<reference evidence="2 3" key="1">
    <citation type="submission" date="2018-02" db="EMBL/GenBank/DDBJ databases">
        <authorList>
            <person name="Skraban J."/>
            <person name="Trcek J."/>
        </authorList>
    </citation>
    <scope>NUCLEOTIDE SEQUENCE [LARGE SCALE GENOMIC DNA]</scope>
    <source>
        <strain evidence="2 3">AV446</strain>
    </source>
</reference>
<comment type="caution">
    <text evidence="2">The sequence shown here is derived from an EMBL/GenBank/DDBJ whole genome shotgun (WGS) entry which is preliminary data.</text>
</comment>
<evidence type="ECO:0000313" key="2">
    <source>
        <dbReference type="EMBL" id="PYD47130.1"/>
    </source>
</evidence>
<dbReference type="EMBL" id="PRCW01000095">
    <property type="protein sequence ID" value="PYD47130.1"/>
    <property type="molecule type" value="Genomic_DNA"/>
</dbReference>
<evidence type="ECO:0000256" key="1">
    <source>
        <dbReference type="SAM" id="MobiDB-lite"/>
    </source>
</evidence>
<dbReference type="Proteomes" id="UP000248116">
    <property type="component" value="Unassembled WGS sequence"/>
</dbReference>
<keyword evidence="3" id="KW-1185">Reference proteome</keyword>
<name>A0ABX5P061_9PROT</name>
<accession>A0ABX5P061</accession>
<sequence length="77" mass="8532">MPPFILEKFLVKLFSKSFERRRLFEKRRHPKTFKTFINRPVPHGTSRSGGYDDAADTAGRDGGAVAQCRAVAAAGPP</sequence>
<gene>
    <name evidence="2" type="ORF">C3920_11395</name>
</gene>
<protein>
    <submittedName>
        <fullName evidence="2">Uncharacterized protein</fullName>
    </submittedName>
</protein>
<proteinExistence type="predicted"/>